<organism evidence="1 2">
    <name type="scientific">Halorubrum alkaliphilum</name>
    <dbReference type="NCBI Taxonomy" id="261290"/>
    <lineage>
        <taxon>Archaea</taxon>
        <taxon>Methanobacteriati</taxon>
        <taxon>Methanobacteriota</taxon>
        <taxon>Stenosarchaea group</taxon>
        <taxon>Halobacteria</taxon>
        <taxon>Halobacteriales</taxon>
        <taxon>Haloferacaceae</taxon>
        <taxon>Halorubrum</taxon>
    </lineage>
</organism>
<dbReference type="SUPFAM" id="SSF46785">
    <property type="entry name" value="Winged helix' DNA-binding domain"/>
    <property type="match status" value="1"/>
</dbReference>
<name>A0A8T4GHF5_9EURY</name>
<dbReference type="EMBL" id="JAGGKQ010000016">
    <property type="protein sequence ID" value="MBP1923147.1"/>
    <property type="molecule type" value="Genomic_DNA"/>
</dbReference>
<dbReference type="OrthoDB" id="201100at2157"/>
<evidence type="ECO:0000313" key="1">
    <source>
        <dbReference type="EMBL" id="MBP1923147.1"/>
    </source>
</evidence>
<dbReference type="RefSeq" id="WP_209485909.1">
    <property type="nucleotide sequence ID" value="NZ_JAGGKQ010000016.1"/>
</dbReference>
<dbReference type="Proteomes" id="UP000823588">
    <property type="component" value="Unassembled WGS sequence"/>
</dbReference>
<sequence length="160" mass="17143">MQTVRDGDGNTYLLVKRSDESSLVRDPISGEERYVENAELTVVDGEPPLETASLAVPGVVRRVIRAVHDDRSLGLLVELVDAGPVSVTELMDASGACESELHGRLTEFRATGLVEEVDVVGQRGYEATEDAQKAVRLLRETEPADGVLGGADAEYSSSDT</sequence>
<evidence type="ECO:0000313" key="2">
    <source>
        <dbReference type="Proteomes" id="UP000823588"/>
    </source>
</evidence>
<accession>A0A8T4GHF5</accession>
<dbReference type="Pfam" id="PF24037">
    <property type="entry name" value="DUF7346"/>
    <property type="match status" value="1"/>
</dbReference>
<dbReference type="InterPro" id="IPR036390">
    <property type="entry name" value="WH_DNA-bd_sf"/>
</dbReference>
<proteinExistence type="predicted"/>
<comment type="caution">
    <text evidence="1">The sequence shown here is derived from an EMBL/GenBank/DDBJ whole genome shotgun (WGS) entry which is preliminary data.</text>
</comment>
<protein>
    <submittedName>
        <fullName evidence="1">Uncharacterized protein</fullName>
    </submittedName>
</protein>
<keyword evidence="2" id="KW-1185">Reference proteome</keyword>
<gene>
    <name evidence="1" type="ORF">J2751_002185</name>
</gene>
<dbReference type="InterPro" id="IPR055770">
    <property type="entry name" value="DUF7346"/>
</dbReference>
<reference evidence="1" key="1">
    <citation type="submission" date="2021-03" db="EMBL/GenBank/DDBJ databases">
        <title>Genomic Encyclopedia of Type Strains, Phase IV (KMG-IV): sequencing the most valuable type-strain genomes for metagenomic binning, comparative biology and taxonomic classification.</title>
        <authorList>
            <person name="Goeker M."/>
        </authorList>
    </citation>
    <scope>NUCLEOTIDE SEQUENCE</scope>
    <source>
        <strain evidence="1">DSM 23564</strain>
    </source>
</reference>
<dbReference type="AlphaFoldDB" id="A0A8T4GHF5"/>